<name>A0A9P6AFL8_9AGAM</name>
<evidence type="ECO:0000313" key="1">
    <source>
        <dbReference type="EMBL" id="KAF9504821.1"/>
    </source>
</evidence>
<organism evidence="1 2">
    <name type="scientific">Hydnum rufescens UP504</name>
    <dbReference type="NCBI Taxonomy" id="1448309"/>
    <lineage>
        <taxon>Eukaryota</taxon>
        <taxon>Fungi</taxon>
        <taxon>Dikarya</taxon>
        <taxon>Basidiomycota</taxon>
        <taxon>Agaricomycotina</taxon>
        <taxon>Agaricomycetes</taxon>
        <taxon>Cantharellales</taxon>
        <taxon>Hydnaceae</taxon>
        <taxon>Hydnum</taxon>
    </lineage>
</organism>
<evidence type="ECO:0000313" key="2">
    <source>
        <dbReference type="Proteomes" id="UP000886523"/>
    </source>
</evidence>
<comment type="caution">
    <text evidence="1">The sequence shown here is derived from an EMBL/GenBank/DDBJ whole genome shotgun (WGS) entry which is preliminary data.</text>
</comment>
<dbReference type="Proteomes" id="UP000886523">
    <property type="component" value="Unassembled WGS sequence"/>
</dbReference>
<dbReference type="EMBL" id="MU129192">
    <property type="protein sequence ID" value="KAF9504821.1"/>
    <property type="molecule type" value="Genomic_DNA"/>
</dbReference>
<gene>
    <name evidence="1" type="ORF">BS47DRAFT_1368516</name>
</gene>
<accession>A0A9P6AFL8</accession>
<reference evidence="1" key="1">
    <citation type="journal article" date="2020" name="Nat. Commun.">
        <title>Large-scale genome sequencing of mycorrhizal fungi provides insights into the early evolution of symbiotic traits.</title>
        <authorList>
            <person name="Miyauchi S."/>
            <person name="Kiss E."/>
            <person name="Kuo A."/>
            <person name="Drula E."/>
            <person name="Kohler A."/>
            <person name="Sanchez-Garcia M."/>
            <person name="Morin E."/>
            <person name="Andreopoulos B."/>
            <person name="Barry K.W."/>
            <person name="Bonito G."/>
            <person name="Buee M."/>
            <person name="Carver A."/>
            <person name="Chen C."/>
            <person name="Cichocki N."/>
            <person name="Clum A."/>
            <person name="Culley D."/>
            <person name="Crous P.W."/>
            <person name="Fauchery L."/>
            <person name="Girlanda M."/>
            <person name="Hayes R.D."/>
            <person name="Keri Z."/>
            <person name="LaButti K."/>
            <person name="Lipzen A."/>
            <person name="Lombard V."/>
            <person name="Magnuson J."/>
            <person name="Maillard F."/>
            <person name="Murat C."/>
            <person name="Nolan M."/>
            <person name="Ohm R.A."/>
            <person name="Pangilinan J."/>
            <person name="Pereira M.F."/>
            <person name="Perotto S."/>
            <person name="Peter M."/>
            <person name="Pfister S."/>
            <person name="Riley R."/>
            <person name="Sitrit Y."/>
            <person name="Stielow J.B."/>
            <person name="Szollosi G."/>
            <person name="Zifcakova L."/>
            <person name="Stursova M."/>
            <person name="Spatafora J.W."/>
            <person name="Tedersoo L."/>
            <person name="Vaario L.M."/>
            <person name="Yamada A."/>
            <person name="Yan M."/>
            <person name="Wang P."/>
            <person name="Xu J."/>
            <person name="Bruns T."/>
            <person name="Baldrian P."/>
            <person name="Vilgalys R."/>
            <person name="Dunand C."/>
            <person name="Henrissat B."/>
            <person name="Grigoriev I.V."/>
            <person name="Hibbett D."/>
            <person name="Nagy L.G."/>
            <person name="Martin F.M."/>
        </authorList>
    </citation>
    <scope>NUCLEOTIDE SEQUENCE</scope>
    <source>
        <strain evidence="1">UP504</strain>
    </source>
</reference>
<protein>
    <submittedName>
        <fullName evidence="1">Uncharacterized protein</fullName>
    </submittedName>
</protein>
<keyword evidence="2" id="KW-1185">Reference proteome</keyword>
<proteinExistence type="predicted"/>
<sequence>MSDSKFFHQAVAEIDQYLSLIRCNVVDASEYSSWQQHALTEHSNLGVMMLGLCMSTCQHLQGIHHQMNELPAEILEEILAWVLGSANVLGHVLMAFHLWLGDHFQMEQMLSWVFCQPSFLEIKYLEIMDMMEAFVLLPSLDLLLKLRMLEVIQGQIPMITLGATTSVCHIYFEVLVPPIVIGMEAFHHPWRFLNGGSWFKSLKWAEIEMLDGVFLLDVEIHSMTSCTAVLMVLSHSGLCVQELNILLGGRAVYNSEVLYWLVSGNLEKVQFYVEDSVTGCRVDWGLPFEEGTYPLMVELREIPDNIKSVDEDVLVRDLSPVECLGSKIVRSSFGGIDISETMREHEDRLQHFSDCSEMYSRLPWVRDNE</sequence>
<dbReference type="AlphaFoldDB" id="A0A9P6AFL8"/>